<feature type="domain" description="DM13" evidence="2">
    <location>
        <begin position="27"/>
        <end position="120"/>
    </location>
</feature>
<evidence type="ECO:0000259" key="2">
    <source>
        <dbReference type="PROSITE" id="PS51549"/>
    </source>
</evidence>
<protein>
    <submittedName>
        <fullName evidence="3">Electron transfer DM13</fullName>
    </submittedName>
</protein>
<feature type="chain" id="PRO_5002245318" evidence="1">
    <location>
        <begin position="21"/>
        <end position="121"/>
    </location>
</feature>
<keyword evidence="1" id="KW-0732">Signal</keyword>
<dbReference type="InterPro" id="IPR019545">
    <property type="entry name" value="DM13_domain"/>
</dbReference>
<evidence type="ECO:0000256" key="1">
    <source>
        <dbReference type="SAM" id="SignalP"/>
    </source>
</evidence>
<feature type="signal peptide" evidence="1">
    <location>
        <begin position="1"/>
        <end position="20"/>
    </location>
</feature>
<dbReference type="PROSITE" id="PS51549">
    <property type="entry name" value="DM13"/>
    <property type="match status" value="1"/>
</dbReference>
<accession>A0A0D1EB24</accession>
<sequence length="121" mass="12569">MHRRTFLATAAALGASPALAGGHGRLGTFTGAARYGIGGTAEIADGRVNLLDDFVFGSAPDPKVALGRDGYDPATLMGPLKSTSGTSSYEIPAGINPDEYNEVWIWCERFNVPLGVAKLGS</sequence>
<keyword evidence="4" id="KW-1185">Reference proteome</keyword>
<reference evidence="3 4" key="1">
    <citation type="submission" date="2015-02" db="EMBL/GenBank/DDBJ databases">
        <title>Genome Sequence of Jannaschia aquimarina DSM28248, a member of the Roseobacter clade.</title>
        <authorList>
            <person name="Voget S."/>
            <person name="Daniel R."/>
        </authorList>
    </citation>
    <scope>NUCLEOTIDE SEQUENCE [LARGE SCALE GENOMIC DNA]</scope>
    <source>
        <strain evidence="3 4">GSW-M26</strain>
    </source>
</reference>
<gene>
    <name evidence="3" type="ORF">jaqu_32790</name>
</gene>
<evidence type="ECO:0000313" key="4">
    <source>
        <dbReference type="Proteomes" id="UP000032232"/>
    </source>
</evidence>
<proteinExistence type="predicted"/>
<dbReference type="AlphaFoldDB" id="A0A0D1EB24"/>
<evidence type="ECO:0000313" key="3">
    <source>
        <dbReference type="EMBL" id="KIT14954.1"/>
    </source>
</evidence>
<organism evidence="3 4">
    <name type="scientific">Jannaschia aquimarina</name>
    <dbReference type="NCBI Taxonomy" id="935700"/>
    <lineage>
        <taxon>Bacteria</taxon>
        <taxon>Pseudomonadati</taxon>
        <taxon>Pseudomonadota</taxon>
        <taxon>Alphaproteobacteria</taxon>
        <taxon>Rhodobacterales</taxon>
        <taxon>Roseobacteraceae</taxon>
        <taxon>Jannaschia</taxon>
    </lineage>
</organism>
<name>A0A0D1EB24_9RHOB</name>
<dbReference type="Proteomes" id="UP000032232">
    <property type="component" value="Unassembled WGS sequence"/>
</dbReference>
<comment type="caution">
    <text evidence="3">The sequence shown here is derived from an EMBL/GenBank/DDBJ whole genome shotgun (WGS) entry which is preliminary data.</text>
</comment>
<dbReference type="Pfam" id="PF10517">
    <property type="entry name" value="DM13"/>
    <property type="match status" value="1"/>
</dbReference>
<dbReference type="STRING" id="935700.jaqu_32790"/>
<dbReference type="RefSeq" id="WP_043920042.1">
    <property type="nucleotide sequence ID" value="NZ_FZPF01000001.1"/>
</dbReference>
<dbReference type="EMBL" id="JYFE01000060">
    <property type="protein sequence ID" value="KIT14954.1"/>
    <property type="molecule type" value="Genomic_DNA"/>
</dbReference>
<dbReference type="OrthoDB" id="6106486at2"/>